<name>A0A1H3F9F7_9BURK</name>
<gene>
    <name evidence="2" type="ORF">SAMN05421547_101531</name>
</gene>
<protein>
    <recommendedName>
        <fullName evidence="4">Lipoprotein</fullName>
    </recommendedName>
</protein>
<evidence type="ECO:0008006" key="4">
    <source>
        <dbReference type="Google" id="ProtNLM"/>
    </source>
</evidence>
<feature type="signal peptide" evidence="1">
    <location>
        <begin position="1"/>
        <end position="23"/>
    </location>
</feature>
<organism evidence="2 3">
    <name type="scientific">Delftia lacustris</name>
    <dbReference type="NCBI Taxonomy" id="558537"/>
    <lineage>
        <taxon>Bacteria</taxon>
        <taxon>Pseudomonadati</taxon>
        <taxon>Pseudomonadota</taxon>
        <taxon>Betaproteobacteria</taxon>
        <taxon>Burkholderiales</taxon>
        <taxon>Comamonadaceae</taxon>
        <taxon>Delftia</taxon>
    </lineage>
</organism>
<dbReference type="PROSITE" id="PS51257">
    <property type="entry name" value="PROKAR_LIPOPROTEIN"/>
    <property type="match status" value="1"/>
</dbReference>
<keyword evidence="1" id="KW-0732">Signal</keyword>
<evidence type="ECO:0000313" key="2">
    <source>
        <dbReference type="EMBL" id="SDX86779.1"/>
    </source>
</evidence>
<dbReference type="AlphaFoldDB" id="A0A1H3F9F7"/>
<proteinExistence type="predicted"/>
<accession>A0A1H3F9F7</accession>
<evidence type="ECO:0000313" key="3">
    <source>
        <dbReference type="Proteomes" id="UP000183417"/>
    </source>
</evidence>
<reference evidence="2 3" key="1">
    <citation type="submission" date="2016-10" db="EMBL/GenBank/DDBJ databases">
        <authorList>
            <person name="de Groot N.N."/>
        </authorList>
    </citation>
    <scope>NUCLEOTIDE SEQUENCE [LARGE SCALE GENOMIC DNA]</scope>
    <source>
        <strain evidence="2 3">LMG 24775</strain>
    </source>
</reference>
<dbReference type="EMBL" id="FNPE01000001">
    <property type="protein sequence ID" value="SDX86779.1"/>
    <property type="molecule type" value="Genomic_DNA"/>
</dbReference>
<dbReference type="Proteomes" id="UP000183417">
    <property type="component" value="Unassembled WGS sequence"/>
</dbReference>
<evidence type="ECO:0000256" key="1">
    <source>
        <dbReference type="SAM" id="SignalP"/>
    </source>
</evidence>
<feature type="chain" id="PRO_5010216349" description="Lipoprotein" evidence="1">
    <location>
        <begin position="24"/>
        <end position="59"/>
    </location>
</feature>
<sequence length="59" mass="5756">MKYGMRELAAMVLVALSVGLAGCAGGVPGDVAGSQASSGSGVTVFGTVDANVSHTRTSR</sequence>